<proteinExistence type="predicted"/>
<gene>
    <name evidence="3" type="ORF">HNW77_08575</name>
</gene>
<reference evidence="3 4" key="1">
    <citation type="journal article" date="2020" name="Microorganisms">
        <title>Description of Komagataeibacter melaceti sp. nov. and Komagataeibacter melomenusus sp. nov. Isolated from Apple Cider Vinegar.</title>
        <authorList>
            <person name="Maric L."/>
            <person name="Cleenwerck I."/>
            <person name="Accetto T."/>
            <person name="Vandamme P."/>
            <person name="Trcek J."/>
        </authorList>
    </citation>
    <scope>NUCLEOTIDE SEQUENCE [LARGE SCALE GENOMIC DNA]</scope>
    <source>
        <strain evidence="3 4">AV436</strain>
    </source>
</reference>
<dbReference type="InterPro" id="IPR027417">
    <property type="entry name" value="P-loop_NTPase"/>
</dbReference>
<accession>A0ABX2ADK7</accession>
<comment type="caution">
    <text evidence="3">The sequence shown here is derived from an EMBL/GenBank/DDBJ whole genome shotgun (WGS) entry which is preliminary data.</text>
</comment>
<evidence type="ECO:0000256" key="1">
    <source>
        <dbReference type="SAM" id="MobiDB-lite"/>
    </source>
</evidence>
<dbReference type="InterPro" id="IPR003959">
    <property type="entry name" value="ATPase_AAA_core"/>
</dbReference>
<feature type="region of interest" description="Disordered" evidence="1">
    <location>
        <begin position="446"/>
        <end position="480"/>
    </location>
</feature>
<feature type="domain" description="AAA+ ATPase" evidence="2">
    <location>
        <begin position="560"/>
        <end position="707"/>
    </location>
</feature>
<dbReference type="SMART" id="SM00382">
    <property type="entry name" value="AAA"/>
    <property type="match status" value="1"/>
</dbReference>
<dbReference type="InterPro" id="IPR027065">
    <property type="entry name" value="Lon_Prtase"/>
</dbReference>
<evidence type="ECO:0000313" key="3">
    <source>
        <dbReference type="EMBL" id="NPC66443.1"/>
    </source>
</evidence>
<dbReference type="RefSeq" id="WP_172156885.1">
    <property type="nucleotide sequence ID" value="NZ_JABJWC010000017.1"/>
</dbReference>
<dbReference type="Proteomes" id="UP000623090">
    <property type="component" value="Unassembled WGS sequence"/>
</dbReference>
<dbReference type="Pfam" id="PF00004">
    <property type="entry name" value="AAA"/>
    <property type="match status" value="1"/>
</dbReference>
<organism evidence="3 4">
    <name type="scientific">Komagataeibacter melomenusus</name>
    <dbReference type="NCBI Taxonomy" id="2766578"/>
    <lineage>
        <taxon>Bacteria</taxon>
        <taxon>Pseudomonadati</taxon>
        <taxon>Pseudomonadota</taxon>
        <taxon>Alphaproteobacteria</taxon>
        <taxon>Acetobacterales</taxon>
        <taxon>Acetobacteraceae</taxon>
        <taxon>Komagataeibacter</taxon>
    </lineage>
</organism>
<dbReference type="PANTHER" id="PTHR10046">
    <property type="entry name" value="ATP DEPENDENT LON PROTEASE FAMILY MEMBER"/>
    <property type="match status" value="1"/>
</dbReference>
<feature type="compositionally biased region" description="Low complexity" evidence="1">
    <location>
        <begin position="457"/>
        <end position="470"/>
    </location>
</feature>
<dbReference type="EMBL" id="JABJWC010000017">
    <property type="protein sequence ID" value="NPC66443.1"/>
    <property type="molecule type" value="Genomic_DNA"/>
</dbReference>
<dbReference type="InterPro" id="IPR003593">
    <property type="entry name" value="AAA+_ATPase"/>
</dbReference>
<evidence type="ECO:0000313" key="4">
    <source>
        <dbReference type="Proteomes" id="UP000623090"/>
    </source>
</evidence>
<dbReference type="Gene3D" id="3.40.50.300">
    <property type="entry name" value="P-loop containing nucleotide triphosphate hydrolases"/>
    <property type="match status" value="1"/>
</dbReference>
<sequence>MREHQQHAVRRAICEYTDQFIRKYRAENPAPVTRTAPPDGGNAQSAEYFDQDSDIDLSLLITAIVDKLHECRVNPFLRRDNMYALDHKDSGNTAVACLYATNHTLLCHVMDALLTYCDSTDRMPVACLRDLNKTMHMNVSDDHDTYHVNLADWALVIERVMIGLHRTKEYIAAVQDEDSDDLSVFKDMVRALVLYSELGIRPYDNTGQYPAPDHDINATGAWCLRLMDGEEPLADMPFYREDLKKLSFISMVDERMDFYDRVLLKGYQCETEQTVFIRSSETNYTIRDILKETALAAIAFVGPEADRNRIRQIDESFILRIMGHIFGQYNRLNDTYGSGYVLEGQCLDNTFPAECLNSDSMARSALALFRTFHPRPDRRNLFGKMHVIPAFFENFKEFRNAVDHQTYLSRKAVESIMNDQNKNDDSAPFLDLDVIDSEDFLENFFSDESSDEPEAVQLPRRPAPRAQTAPPKQPDPPVDKTCVTVFPTPVPQDLINRHAGRKGTNNRIALFAELNRPLPLAEPTTLDMAPLCARFPHAVHAINEMARVFNGRQRFGQFIRPRPIMLAGPSGCGKTSLARGFFEHIGLPFDTKNVASIHDTFYLTGNHKGFSESGPSQVLERIAMTRCPNMAFILDEVDKVSNNPQHGCLQDALLAVADKKEAEHFRDFWLDLDADLSWLSWVFTVNDLDRVSPALRSRCTIIPLEAPQPEHMPAIAANLMREIEAERGLRPGWYHLSTLELRALAEVFKGDLRTFKRYVEAVADDQEDNMARA</sequence>
<protein>
    <submittedName>
        <fullName evidence="3">AAA family ATPase</fullName>
    </submittedName>
</protein>
<dbReference type="SUPFAM" id="SSF52540">
    <property type="entry name" value="P-loop containing nucleoside triphosphate hydrolases"/>
    <property type="match status" value="1"/>
</dbReference>
<keyword evidence="4" id="KW-1185">Reference proteome</keyword>
<evidence type="ECO:0000259" key="2">
    <source>
        <dbReference type="SMART" id="SM00382"/>
    </source>
</evidence>
<name>A0ABX2ADK7_9PROT</name>